<proteinExistence type="predicted"/>
<dbReference type="Proteomes" id="UP001054889">
    <property type="component" value="Unassembled WGS sequence"/>
</dbReference>
<feature type="compositionally biased region" description="Basic and acidic residues" evidence="1">
    <location>
        <begin position="45"/>
        <end position="59"/>
    </location>
</feature>
<comment type="caution">
    <text evidence="2">The sequence shown here is derived from an EMBL/GenBank/DDBJ whole genome shotgun (WGS) entry which is preliminary data.</text>
</comment>
<reference evidence="2" key="1">
    <citation type="journal article" date="2018" name="DNA Res.">
        <title>Multiple hybrid de novo genome assembly of finger millet, an orphan allotetraploid crop.</title>
        <authorList>
            <person name="Hatakeyama M."/>
            <person name="Aluri S."/>
            <person name="Balachadran M.T."/>
            <person name="Sivarajan S.R."/>
            <person name="Patrignani A."/>
            <person name="Gruter S."/>
            <person name="Poveda L."/>
            <person name="Shimizu-Inatsugi R."/>
            <person name="Baeten J."/>
            <person name="Francoijs K.J."/>
            <person name="Nataraja K.N."/>
            <person name="Reddy Y.A.N."/>
            <person name="Phadnis S."/>
            <person name="Ravikumar R.L."/>
            <person name="Schlapbach R."/>
            <person name="Sreeman S.M."/>
            <person name="Shimizu K.K."/>
        </authorList>
    </citation>
    <scope>NUCLEOTIDE SEQUENCE</scope>
</reference>
<evidence type="ECO:0000256" key="1">
    <source>
        <dbReference type="SAM" id="MobiDB-lite"/>
    </source>
</evidence>
<gene>
    <name evidence="2" type="primary">gb13720</name>
    <name evidence="2" type="ORF">PR202_gb13720</name>
</gene>
<reference evidence="2" key="2">
    <citation type="submission" date="2021-12" db="EMBL/GenBank/DDBJ databases">
        <title>Resequencing data analysis of finger millet.</title>
        <authorList>
            <person name="Hatakeyama M."/>
            <person name="Aluri S."/>
            <person name="Balachadran M.T."/>
            <person name="Sivarajan S.R."/>
            <person name="Poveda L."/>
            <person name="Shimizu-Inatsugi R."/>
            <person name="Schlapbach R."/>
            <person name="Sreeman S.M."/>
            <person name="Shimizu K.K."/>
        </authorList>
    </citation>
    <scope>NUCLEOTIDE SEQUENCE</scope>
</reference>
<protein>
    <recommendedName>
        <fullName evidence="4">Wall-associated receptor kinase galacturonan-binding domain-containing protein</fullName>
    </recommendedName>
</protein>
<dbReference type="EMBL" id="BQKI01000078">
    <property type="protein sequence ID" value="GJN25837.1"/>
    <property type="molecule type" value="Genomic_DNA"/>
</dbReference>
<name>A0AAV5ETV6_ELECO</name>
<dbReference type="PANTHER" id="PTHR33491">
    <property type="entry name" value="OSJNBA0016N04.9 PROTEIN"/>
    <property type="match status" value="1"/>
</dbReference>
<organism evidence="2 3">
    <name type="scientific">Eleusine coracana subsp. coracana</name>
    <dbReference type="NCBI Taxonomy" id="191504"/>
    <lineage>
        <taxon>Eukaryota</taxon>
        <taxon>Viridiplantae</taxon>
        <taxon>Streptophyta</taxon>
        <taxon>Embryophyta</taxon>
        <taxon>Tracheophyta</taxon>
        <taxon>Spermatophyta</taxon>
        <taxon>Magnoliopsida</taxon>
        <taxon>Liliopsida</taxon>
        <taxon>Poales</taxon>
        <taxon>Poaceae</taxon>
        <taxon>PACMAD clade</taxon>
        <taxon>Chloridoideae</taxon>
        <taxon>Cynodonteae</taxon>
        <taxon>Eleusininae</taxon>
        <taxon>Eleusine</taxon>
    </lineage>
</organism>
<dbReference type="AlphaFoldDB" id="A0AAV5ETV6"/>
<evidence type="ECO:0008006" key="4">
    <source>
        <dbReference type="Google" id="ProtNLM"/>
    </source>
</evidence>
<feature type="region of interest" description="Disordered" evidence="1">
    <location>
        <begin position="22"/>
        <end position="75"/>
    </location>
</feature>
<sequence>MAELMIGPLVSTVKEGEGIQLPAAPVQGDGRHGRAAQHPGYHPRCRGERSFPTRGREEGAPQDQASATPPPSSCQRRCGDLDIPYPFGIGNGCYLNLTADGSYKAFCYEVEVTDIFLSRGQARIRSSDFLSWCYNSTSKSMGDTLELWNDFTDEANRFTVVGCNSLAYVQSVNTGPVYMTGCMATCPDAGRLENGSCSGMGCCQAAIPRGINTYQLRFDDRFNTSGVTAFSPCSYAVLVEAAAFDFRTTFVKSTGGKVPLVLDWVVGKETCR</sequence>
<keyword evidence="3" id="KW-1185">Reference proteome</keyword>
<accession>A0AAV5ETV6</accession>
<evidence type="ECO:0000313" key="2">
    <source>
        <dbReference type="EMBL" id="GJN25837.1"/>
    </source>
</evidence>
<evidence type="ECO:0000313" key="3">
    <source>
        <dbReference type="Proteomes" id="UP001054889"/>
    </source>
</evidence>